<dbReference type="EMBL" id="JH717901">
    <property type="protein sequence ID" value="EWZ38163.1"/>
    <property type="molecule type" value="Genomic_DNA"/>
</dbReference>
<proteinExistence type="predicted"/>
<organism evidence="1">
    <name type="scientific">Fusarium oxysporum Fo47</name>
    <dbReference type="NCBI Taxonomy" id="660027"/>
    <lineage>
        <taxon>Eukaryota</taxon>
        <taxon>Fungi</taxon>
        <taxon>Dikarya</taxon>
        <taxon>Ascomycota</taxon>
        <taxon>Pezizomycotina</taxon>
        <taxon>Sordariomycetes</taxon>
        <taxon>Hypocreomycetidae</taxon>
        <taxon>Hypocreales</taxon>
        <taxon>Nectriaceae</taxon>
        <taxon>Fusarium</taxon>
        <taxon>Fusarium oxysporum species complex</taxon>
    </lineage>
</organism>
<sequence>MAAKSKQSIATRTTWVFRGIIWHDTIHVDGKPQSLAPSPLYDIQNTLSLLILSAV</sequence>
<reference evidence="1" key="2">
    <citation type="submission" date="2012-06" db="EMBL/GenBank/DDBJ databases">
        <title>Annotation of the Genome Sequence of Fusarium oxysporum Fo47.</title>
        <authorList>
            <consortium name="The Broad Institute Genomics Platform"/>
            <person name="Ma L.-J."/>
            <person name="Corby-Kistler H."/>
            <person name="Broz K."/>
            <person name="Gale L.R."/>
            <person name="Jonkers W."/>
            <person name="O'Donnell K."/>
            <person name="Ploetz R."/>
            <person name="Steinberg C."/>
            <person name="Schwartz D.C."/>
            <person name="VanEtten H."/>
            <person name="Zhou S."/>
            <person name="Young S.K."/>
            <person name="Zeng Q."/>
            <person name="Gargeya S."/>
            <person name="Fitzgerald M."/>
            <person name="Abouelleil A."/>
            <person name="Alvarado L."/>
            <person name="Chapman S.B."/>
            <person name="Gainer-Dewar J."/>
            <person name="Goldberg J."/>
            <person name="Griggs A."/>
            <person name="Gujja S."/>
            <person name="Hansen M."/>
            <person name="Howarth C."/>
            <person name="Imamovic A."/>
            <person name="Ireland A."/>
            <person name="Larimer J."/>
            <person name="McCowan C."/>
            <person name="Murphy C."/>
            <person name="Pearson M."/>
            <person name="Poon T.W."/>
            <person name="Priest M."/>
            <person name="Roberts A."/>
            <person name="Saif S."/>
            <person name="Shea T."/>
            <person name="Sykes S."/>
            <person name="Wortman J."/>
            <person name="Nusbaum C."/>
            <person name="Birren B."/>
        </authorList>
    </citation>
    <scope>NUCLEOTIDE SEQUENCE</scope>
    <source>
        <strain evidence="1">Fo47</strain>
    </source>
</reference>
<evidence type="ECO:0000313" key="1">
    <source>
        <dbReference type="EMBL" id="EWZ38163.1"/>
    </source>
</evidence>
<dbReference type="HOGENOM" id="CLU_3032471_0_0_1"/>
<accession>W9K9T6</accession>
<gene>
    <name evidence="1" type="ORF">FOZG_09876</name>
</gene>
<name>W9K9T6_FUSOX</name>
<reference evidence="1" key="1">
    <citation type="submission" date="2011-06" db="EMBL/GenBank/DDBJ databases">
        <title>The Genome Sequence of Fusarium oxysporum Fo47.</title>
        <authorList>
            <consortium name="The Broad Institute Genome Sequencing Platform"/>
            <person name="Ma L.-J."/>
            <person name="Gale L.R."/>
            <person name="Schwartz D.C."/>
            <person name="Zhou S."/>
            <person name="Corby-Kistler H."/>
            <person name="Young S.K."/>
            <person name="Zeng Q."/>
            <person name="Gargeya S."/>
            <person name="Fitzgerald M."/>
            <person name="Haas B."/>
            <person name="Abouelleil A."/>
            <person name="Alvarado L."/>
            <person name="Arachchi H.M."/>
            <person name="Berlin A."/>
            <person name="Brown A."/>
            <person name="Chapman S.B."/>
            <person name="Chen Z."/>
            <person name="Dunbar C."/>
            <person name="Freedman E."/>
            <person name="Gearin G."/>
            <person name="Gellesch M."/>
            <person name="Goldberg J."/>
            <person name="Griggs A."/>
            <person name="Gujja S."/>
            <person name="Heiman D."/>
            <person name="Howarth C."/>
            <person name="Larson L."/>
            <person name="Lui A."/>
            <person name="MacDonald P.J.P."/>
            <person name="Mehta T."/>
            <person name="Montmayeur A."/>
            <person name="Murphy C."/>
            <person name="Neiman D."/>
            <person name="Pearson M."/>
            <person name="Priest M."/>
            <person name="Roberts A."/>
            <person name="Saif S."/>
            <person name="Shea T."/>
            <person name="Shenoy N."/>
            <person name="Sisk P."/>
            <person name="Stolte C."/>
            <person name="Sykes S."/>
            <person name="Wortman J."/>
            <person name="Nusbaum C."/>
            <person name="Birren B."/>
        </authorList>
    </citation>
    <scope>NUCLEOTIDE SEQUENCE [LARGE SCALE GENOMIC DNA]</scope>
    <source>
        <strain evidence="1">Fo47</strain>
    </source>
</reference>
<protein>
    <submittedName>
        <fullName evidence="1">Uncharacterized protein</fullName>
    </submittedName>
</protein>
<dbReference type="AlphaFoldDB" id="W9K9T6"/>
<dbReference type="Proteomes" id="UP000030766">
    <property type="component" value="Unassembled WGS sequence"/>
</dbReference>
<dbReference type="VEuPathDB" id="FungiDB:FOZG_09876"/>